<evidence type="ECO:0000259" key="7">
    <source>
        <dbReference type="PROSITE" id="PS51755"/>
    </source>
</evidence>
<feature type="domain" description="OmpR/PhoB-type" evidence="7">
    <location>
        <begin position="128"/>
        <end position="227"/>
    </location>
</feature>
<comment type="caution">
    <text evidence="8">The sequence shown here is derived from an EMBL/GenBank/DDBJ whole genome shotgun (WGS) entry which is preliminary data.</text>
</comment>
<keyword evidence="1" id="KW-0597">Phosphoprotein</keyword>
<dbReference type="AlphaFoldDB" id="A0A645CL23"/>
<keyword evidence="4" id="KW-0238">DNA-binding</keyword>
<keyword evidence="5" id="KW-0804">Transcription</keyword>
<accession>A0A645CL23</accession>
<dbReference type="PROSITE" id="PS51755">
    <property type="entry name" value="OMPR_PHOB"/>
    <property type="match status" value="1"/>
</dbReference>
<dbReference type="GO" id="GO:0005829">
    <property type="term" value="C:cytosol"/>
    <property type="evidence" value="ECO:0007669"/>
    <property type="project" value="TreeGrafter"/>
</dbReference>
<dbReference type="SUPFAM" id="SSF46894">
    <property type="entry name" value="C-terminal effector domain of the bipartite response regulators"/>
    <property type="match status" value="1"/>
</dbReference>
<sequence>MPQYSVLLVDDDVKLVRLLQSYFEKDGFLIYTAYDGLDALQIVRQRKPNIVVLDLMLPGLDGLEVCRKIRKDNDVPILMLTAKDEEADRLVGLEIGADDYVTKPFSPKEVVARVKAILRREHKQVVQYQPIKVGAITIDLERHQVLHDQNPVQLTPTEFKILELLAGNIGKVFSRAQIAEQAQGYTFDGYERTVDAHIKNLRRKIGDQSKDSGYIQTVYGIGYKLEGVNHA</sequence>
<dbReference type="InterPro" id="IPR011006">
    <property type="entry name" value="CheY-like_superfamily"/>
</dbReference>
<dbReference type="PROSITE" id="PS50110">
    <property type="entry name" value="RESPONSE_REGULATORY"/>
    <property type="match status" value="1"/>
</dbReference>
<dbReference type="Gene3D" id="6.10.250.690">
    <property type="match status" value="1"/>
</dbReference>
<dbReference type="PANTHER" id="PTHR48111">
    <property type="entry name" value="REGULATOR OF RPOS"/>
    <property type="match status" value="1"/>
</dbReference>
<dbReference type="GO" id="GO:0000976">
    <property type="term" value="F:transcription cis-regulatory region binding"/>
    <property type="evidence" value="ECO:0007669"/>
    <property type="project" value="TreeGrafter"/>
</dbReference>
<keyword evidence="3" id="KW-0805">Transcription regulation</keyword>
<evidence type="ECO:0000313" key="8">
    <source>
        <dbReference type="EMBL" id="MPM77462.1"/>
    </source>
</evidence>
<gene>
    <name evidence="8" type="primary">srrA_58</name>
    <name evidence="8" type="ORF">SDC9_124465</name>
</gene>
<dbReference type="InterPro" id="IPR001867">
    <property type="entry name" value="OmpR/PhoB-type_DNA-bd"/>
</dbReference>
<dbReference type="InterPro" id="IPR039420">
    <property type="entry name" value="WalR-like"/>
</dbReference>
<proteinExistence type="predicted"/>
<evidence type="ECO:0000256" key="2">
    <source>
        <dbReference type="ARBA" id="ARBA00023012"/>
    </source>
</evidence>
<evidence type="ECO:0000256" key="3">
    <source>
        <dbReference type="ARBA" id="ARBA00023015"/>
    </source>
</evidence>
<evidence type="ECO:0000256" key="5">
    <source>
        <dbReference type="ARBA" id="ARBA00023163"/>
    </source>
</evidence>
<dbReference type="PANTHER" id="PTHR48111:SF4">
    <property type="entry name" value="DNA-BINDING DUAL TRANSCRIPTIONAL REGULATOR OMPR"/>
    <property type="match status" value="1"/>
</dbReference>
<feature type="domain" description="Response regulatory" evidence="6">
    <location>
        <begin position="5"/>
        <end position="118"/>
    </location>
</feature>
<dbReference type="GO" id="GO:0000156">
    <property type="term" value="F:phosphorelay response regulator activity"/>
    <property type="evidence" value="ECO:0007669"/>
    <property type="project" value="TreeGrafter"/>
</dbReference>
<dbReference type="SMART" id="SM00862">
    <property type="entry name" value="Trans_reg_C"/>
    <property type="match status" value="1"/>
</dbReference>
<dbReference type="InterPro" id="IPR016032">
    <property type="entry name" value="Sig_transdc_resp-reg_C-effctor"/>
</dbReference>
<evidence type="ECO:0000256" key="1">
    <source>
        <dbReference type="ARBA" id="ARBA00022553"/>
    </source>
</evidence>
<dbReference type="Pfam" id="PF00486">
    <property type="entry name" value="Trans_reg_C"/>
    <property type="match status" value="1"/>
</dbReference>
<reference evidence="8" key="1">
    <citation type="submission" date="2019-08" db="EMBL/GenBank/DDBJ databases">
        <authorList>
            <person name="Kucharzyk K."/>
            <person name="Murdoch R.W."/>
            <person name="Higgins S."/>
            <person name="Loffler F."/>
        </authorList>
    </citation>
    <scope>NUCLEOTIDE SEQUENCE</scope>
</reference>
<protein>
    <submittedName>
        <fullName evidence="8">Transcriptional regulatory protein SrrA</fullName>
    </submittedName>
</protein>
<dbReference type="SUPFAM" id="SSF52172">
    <property type="entry name" value="CheY-like"/>
    <property type="match status" value="1"/>
</dbReference>
<dbReference type="FunFam" id="3.40.50.2300:FF:000001">
    <property type="entry name" value="DNA-binding response regulator PhoB"/>
    <property type="match status" value="1"/>
</dbReference>
<evidence type="ECO:0000259" key="6">
    <source>
        <dbReference type="PROSITE" id="PS50110"/>
    </source>
</evidence>
<dbReference type="EMBL" id="VSSQ01027954">
    <property type="protein sequence ID" value="MPM77462.1"/>
    <property type="molecule type" value="Genomic_DNA"/>
</dbReference>
<dbReference type="InterPro" id="IPR001789">
    <property type="entry name" value="Sig_transdc_resp-reg_receiver"/>
</dbReference>
<dbReference type="GO" id="GO:0006355">
    <property type="term" value="P:regulation of DNA-templated transcription"/>
    <property type="evidence" value="ECO:0007669"/>
    <property type="project" value="InterPro"/>
</dbReference>
<dbReference type="SMART" id="SM00448">
    <property type="entry name" value="REC"/>
    <property type="match status" value="1"/>
</dbReference>
<dbReference type="Gene3D" id="1.10.10.10">
    <property type="entry name" value="Winged helix-like DNA-binding domain superfamily/Winged helix DNA-binding domain"/>
    <property type="match status" value="1"/>
</dbReference>
<name>A0A645CL23_9ZZZZ</name>
<dbReference type="CDD" id="cd00383">
    <property type="entry name" value="trans_reg_C"/>
    <property type="match status" value="1"/>
</dbReference>
<dbReference type="Pfam" id="PF00072">
    <property type="entry name" value="Response_reg"/>
    <property type="match status" value="1"/>
</dbReference>
<dbReference type="InterPro" id="IPR036388">
    <property type="entry name" value="WH-like_DNA-bd_sf"/>
</dbReference>
<dbReference type="FunFam" id="1.10.10.10:FF:000018">
    <property type="entry name" value="DNA-binding response regulator ResD"/>
    <property type="match status" value="1"/>
</dbReference>
<dbReference type="Gene3D" id="3.40.50.2300">
    <property type="match status" value="1"/>
</dbReference>
<organism evidence="8">
    <name type="scientific">bioreactor metagenome</name>
    <dbReference type="NCBI Taxonomy" id="1076179"/>
    <lineage>
        <taxon>unclassified sequences</taxon>
        <taxon>metagenomes</taxon>
        <taxon>ecological metagenomes</taxon>
    </lineage>
</organism>
<keyword evidence="2" id="KW-0902">Two-component regulatory system</keyword>
<dbReference type="GO" id="GO:0032993">
    <property type="term" value="C:protein-DNA complex"/>
    <property type="evidence" value="ECO:0007669"/>
    <property type="project" value="TreeGrafter"/>
</dbReference>
<evidence type="ECO:0000256" key="4">
    <source>
        <dbReference type="ARBA" id="ARBA00023125"/>
    </source>
</evidence>